<name>A0A1F7U5D7_9BACT</name>
<dbReference type="PRINTS" id="PR00153">
    <property type="entry name" value="CSAPPISMRASE"/>
</dbReference>
<dbReference type="InterPro" id="IPR029000">
    <property type="entry name" value="Cyclophilin-like_dom_sf"/>
</dbReference>
<dbReference type="Pfam" id="PF00160">
    <property type="entry name" value="Pro_isomerase"/>
    <property type="match status" value="1"/>
</dbReference>
<dbReference type="InterPro" id="IPR002130">
    <property type="entry name" value="Cyclophilin-type_PPIase_dom"/>
</dbReference>
<dbReference type="PANTHER" id="PTHR45625">
    <property type="entry name" value="PEPTIDYL-PROLYL CIS-TRANS ISOMERASE-RELATED"/>
    <property type="match status" value="1"/>
</dbReference>
<dbReference type="Gene3D" id="2.40.100.10">
    <property type="entry name" value="Cyclophilin-like"/>
    <property type="match status" value="1"/>
</dbReference>
<gene>
    <name evidence="7" type="ORF">A3C96_02510</name>
</gene>
<feature type="domain" description="PPIase cyclophilin-type" evidence="6">
    <location>
        <begin position="19"/>
        <end position="136"/>
    </location>
</feature>
<keyword evidence="4 5" id="KW-0413">Isomerase</keyword>
<dbReference type="EMBL" id="MGEA01000077">
    <property type="protein sequence ID" value="OGL72907.1"/>
    <property type="molecule type" value="Genomic_DNA"/>
</dbReference>
<evidence type="ECO:0000256" key="3">
    <source>
        <dbReference type="ARBA" id="ARBA00023110"/>
    </source>
</evidence>
<comment type="catalytic activity">
    <reaction evidence="5">
        <text>[protein]-peptidylproline (omega=180) = [protein]-peptidylproline (omega=0)</text>
        <dbReference type="Rhea" id="RHEA:16237"/>
        <dbReference type="Rhea" id="RHEA-COMP:10747"/>
        <dbReference type="Rhea" id="RHEA-COMP:10748"/>
        <dbReference type="ChEBI" id="CHEBI:83833"/>
        <dbReference type="ChEBI" id="CHEBI:83834"/>
        <dbReference type="EC" id="5.2.1.8"/>
    </reaction>
</comment>
<reference evidence="7 8" key="1">
    <citation type="journal article" date="2016" name="Nat. Commun.">
        <title>Thousands of microbial genomes shed light on interconnected biogeochemical processes in an aquifer system.</title>
        <authorList>
            <person name="Anantharaman K."/>
            <person name="Brown C.T."/>
            <person name="Hug L.A."/>
            <person name="Sharon I."/>
            <person name="Castelle C.J."/>
            <person name="Probst A.J."/>
            <person name="Thomas B.C."/>
            <person name="Singh A."/>
            <person name="Wilkins M.J."/>
            <person name="Karaoz U."/>
            <person name="Brodie E.L."/>
            <person name="Williams K.H."/>
            <person name="Hubbard S.S."/>
            <person name="Banfield J.F."/>
        </authorList>
    </citation>
    <scope>NUCLEOTIDE SEQUENCE [LARGE SCALE GENOMIC DNA]</scope>
</reference>
<evidence type="ECO:0000256" key="1">
    <source>
        <dbReference type="ARBA" id="ARBA00002388"/>
    </source>
</evidence>
<dbReference type="PROSITE" id="PS50072">
    <property type="entry name" value="CSA_PPIASE_2"/>
    <property type="match status" value="1"/>
</dbReference>
<evidence type="ECO:0000256" key="2">
    <source>
        <dbReference type="ARBA" id="ARBA00007365"/>
    </source>
</evidence>
<dbReference type="Proteomes" id="UP000177088">
    <property type="component" value="Unassembled WGS sequence"/>
</dbReference>
<dbReference type="EC" id="5.2.1.8" evidence="5"/>
<organism evidence="7 8">
    <name type="scientific">Candidatus Uhrbacteria bacterium RIFCSPHIGHO2_02_FULL_60_10</name>
    <dbReference type="NCBI Taxonomy" id="1802392"/>
    <lineage>
        <taxon>Bacteria</taxon>
        <taxon>Candidatus Uhriibacteriota</taxon>
    </lineage>
</organism>
<dbReference type="CDD" id="cd00317">
    <property type="entry name" value="cyclophilin"/>
    <property type="match status" value="1"/>
</dbReference>
<evidence type="ECO:0000313" key="7">
    <source>
        <dbReference type="EMBL" id="OGL72907.1"/>
    </source>
</evidence>
<dbReference type="PIRSF" id="PIRSF001467">
    <property type="entry name" value="Peptidylpro_ismrse"/>
    <property type="match status" value="1"/>
</dbReference>
<dbReference type="SUPFAM" id="SSF50891">
    <property type="entry name" value="Cyclophilin-like"/>
    <property type="match status" value="1"/>
</dbReference>
<dbReference type="InterPro" id="IPR024936">
    <property type="entry name" value="Cyclophilin-type_PPIase"/>
</dbReference>
<dbReference type="InterPro" id="IPR044666">
    <property type="entry name" value="Cyclophilin_A-like"/>
</dbReference>
<accession>A0A1F7U5D7</accession>
<proteinExistence type="inferred from homology"/>
<dbReference type="AlphaFoldDB" id="A0A1F7U5D7"/>
<comment type="caution">
    <text evidence="7">The sequence shown here is derived from an EMBL/GenBank/DDBJ whole genome shotgun (WGS) entry which is preliminary data.</text>
</comment>
<keyword evidence="3 5" id="KW-0697">Rotamase</keyword>
<evidence type="ECO:0000259" key="6">
    <source>
        <dbReference type="PROSITE" id="PS50072"/>
    </source>
</evidence>
<evidence type="ECO:0000256" key="4">
    <source>
        <dbReference type="ARBA" id="ARBA00023235"/>
    </source>
</evidence>
<protein>
    <recommendedName>
        <fullName evidence="5">Peptidyl-prolyl cis-trans isomerase</fullName>
        <shortName evidence="5">PPIase</shortName>
        <ecNumber evidence="5">5.2.1.8</ecNumber>
    </recommendedName>
</protein>
<evidence type="ECO:0000256" key="5">
    <source>
        <dbReference type="RuleBase" id="RU363019"/>
    </source>
</evidence>
<sequence length="150" mass="16334">MLPAARISRKQVRMATDKGEIVFELFDQDAPKAVSNFVALAESGYYDGLTFHRYEPGFVIQGGDPEGTGRGGPGYRFEDEPVTRDYEAGTVAMANAGPDTNGSQFFICLDDVPTLPKNYTIFGKVTKGMDAVLAIRVGDKMNKVTVEAEK</sequence>
<evidence type="ECO:0000313" key="8">
    <source>
        <dbReference type="Proteomes" id="UP000177088"/>
    </source>
</evidence>
<comment type="similarity">
    <text evidence="2 5">Belongs to the cyclophilin-type PPIase family.</text>
</comment>
<dbReference type="PANTHER" id="PTHR45625:SF4">
    <property type="entry name" value="PEPTIDYLPROLYL ISOMERASE DOMAIN AND WD REPEAT-CONTAINING PROTEIN 1"/>
    <property type="match status" value="1"/>
</dbReference>
<dbReference type="GO" id="GO:0003755">
    <property type="term" value="F:peptidyl-prolyl cis-trans isomerase activity"/>
    <property type="evidence" value="ECO:0007669"/>
    <property type="project" value="UniProtKB-UniRule"/>
</dbReference>
<comment type="function">
    <text evidence="1 5">PPIases accelerate the folding of proteins. It catalyzes the cis-trans isomerization of proline imidic peptide bonds in oligopeptides.</text>
</comment>